<feature type="region of interest" description="Disordered" evidence="8">
    <location>
        <begin position="185"/>
        <end position="240"/>
    </location>
</feature>
<dbReference type="GO" id="GO:0032040">
    <property type="term" value="C:small-subunit processome"/>
    <property type="evidence" value="ECO:0007669"/>
    <property type="project" value="InterPro"/>
</dbReference>
<evidence type="ECO:0000313" key="10">
    <source>
        <dbReference type="Proteomes" id="UP001347796"/>
    </source>
</evidence>
<keyword evidence="2" id="KW-0690">Ribosome biogenesis</keyword>
<dbReference type="EMBL" id="JAZGQO010000013">
    <property type="protein sequence ID" value="KAK6172005.1"/>
    <property type="molecule type" value="Genomic_DNA"/>
</dbReference>
<sequence>MKIKRQKTAYKILNFYKNTYGIDSPYKVLVDGTFCKACLSAKVNIMEQLPKYLDSDMTLMTTSCVLAECKAFGSLLFGPLKVLSQYTIRPCKHKEPVPAAQCLYSLIKQGNKKKYFVATQDPELSKKSRDIKGVPLLYLAFKNIILERPSNTSKGIENPQVSQAQSLDHQLKIVQDLKRKLLGEEIEPKEKKKKKFIKRKPTKKRKEGGNNVPKSNGGVKRKKKNKIKIASHVKAEWRKQ</sequence>
<reference evidence="9 10" key="1">
    <citation type="submission" date="2024-01" db="EMBL/GenBank/DDBJ databases">
        <title>The genome of the rayed Mediterranean limpet Patella caerulea (Linnaeus, 1758).</title>
        <authorList>
            <person name="Anh-Thu Weber A."/>
            <person name="Halstead-Nussloch G."/>
        </authorList>
    </citation>
    <scope>NUCLEOTIDE SEQUENCE [LARGE SCALE GENOMIC DNA]</scope>
    <source>
        <strain evidence="9">AATW-2023a</strain>
        <tissue evidence="9">Whole specimen</tissue>
    </source>
</reference>
<comment type="similarity">
    <text evidence="6">Belongs to the UTP23/FCF1 family. UTP23 subfamily.</text>
</comment>
<evidence type="ECO:0000256" key="8">
    <source>
        <dbReference type="SAM" id="MobiDB-lite"/>
    </source>
</evidence>
<dbReference type="InterPro" id="IPR006984">
    <property type="entry name" value="Fcf1/UTP23"/>
</dbReference>
<name>A0AAN8PL57_PATCE</name>
<dbReference type="PANTHER" id="PTHR12416">
    <property type="entry name" value="RRNA-PROCESSING PROTEIN UTP23 HOMOLOG"/>
    <property type="match status" value="1"/>
</dbReference>
<evidence type="ECO:0000256" key="3">
    <source>
        <dbReference type="ARBA" id="ARBA00022552"/>
    </source>
</evidence>
<comment type="caution">
    <text evidence="9">The sequence shown here is derived from an EMBL/GenBank/DDBJ whole genome shotgun (WGS) entry which is preliminary data.</text>
</comment>
<dbReference type="CDD" id="cd09866">
    <property type="entry name" value="PIN_Fcf1-Utp23-H"/>
    <property type="match status" value="1"/>
</dbReference>
<protein>
    <recommendedName>
        <fullName evidence="7">rRNA-processing protein UTP23 homolog</fullName>
    </recommendedName>
</protein>
<organism evidence="9 10">
    <name type="scientific">Patella caerulea</name>
    <name type="common">Rayed Mediterranean limpet</name>
    <dbReference type="NCBI Taxonomy" id="87958"/>
    <lineage>
        <taxon>Eukaryota</taxon>
        <taxon>Metazoa</taxon>
        <taxon>Spiralia</taxon>
        <taxon>Lophotrochozoa</taxon>
        <taxon>Mollusca</taxon>
        <taxon>Gastropoda</taxon>
        <taxon>Patellogastropoda</taxon>
        <taxon>Patelloidea</taxon>
        <taxon>Patellidae</taxon>
        <taxon>Patella</taxon>
    </lineage>
</organism>
<dbReference type="Proteomes" id="UP001347796">
    <property type="component" value="Unassembled WGS sequence"/>
</dbReference>
<evidence type="ECO:0000256" key="7">
    <source>
        <dbReference type="ARBA" id="ARBA00071400"/>
    </source>
</evidence>
<dbReference type="InterPro" id="IPR029060">
    <property type="entry name" value="PIN-like_dom_sf"/>
</dbReference>
<dbReference type="GO" id="GO:0006364">
    <property type="term" value="P:rRNA processing"/>
    <property type="evidence" value="ECO:0007669"/>
    <property type="project" value="UniProtKB-KW"/>
</dbReference>
<gene>
    <name evidence="9" type="ORF">SNE40_018411</name>
</gene>
<evidence type="ECO:0000256" key="2">
    <source>
        <dbReference type="ARBA" id="ARBA00022517"/>
    </source>
</evidence>
<accession>A0AAN8PL57</accession>
<keyword evidence="3" id="KW-0698">rRNA processing</keyword>
<evidence type="ECO:0000256" key="6">
    <source>
        <dbReference type="ARBA" id="ARBA00038503"/>
    </source>
</evidence>
<keyword evidence="4" id="KW-0539">Nucleus</keyword>
<dbReference type="AlphaFoldDB" id="A0AAN8PL57"/>
<dbReference type="Gene3D" id="3.40.50.1010">
    <property type="entry name" value="5'-nuclease"/>
    <property type="match status" value="1"/>
</dbReference>
<evidence type="ECO:0000313" key="9">
    <source>
        <dbReference type="EMBL" id="KAK6172005.1"/>
    </source>
</evidence>
<comment type="subcellular location">
    <subcellularLocation>
        <location evidence="1">Nucleus</location>
        <location evidence="1">Nucleolus</location>
    </subcellularLocation>
</comment>
<evidence type="ECO:0000256" key="1">
    <source>
        <dbReference type="ARBA" id="ARBA00004604"/>
    </source>
</evidence>
<comment type="function">
    <text evidence="5">Involved in rRNA-processing and ribosome biogenesis.</text>
</comment>
<feature type="compositionally biased region" description="Basic residues" evidence="8">
    <location>
        <begin position="191"/>
        <end position="206"/>
    </location>
</feature>
<keyword evidence="10" id="KW-1185">Reference proteome</keyword>
<evidence type="ECO:0000256" key="5">
    <source>
        <dbReference type="ARBA" id="ARBA00037300"/>
    </source>
</evidence>
<feature type="compositionally biased region" description="Basic residues" evidence="8">
    <location>
        <begin position="219"/>
        <end position="231"/>
    </location>
</feature>
<evidence type="ECO:0000256" key="4">
    <source>
        <dbReference type="ARBA" id="ARBA00023242"/>
    </source>
</evidence>
<proteinExistence type="inferred from homology"/>
<dbReference type="SUPFAM" id="SSF88723">
    <property type="entry name" value="PIN domain-like"/>
    <property type="match status" value="1"/>
</dbReference>
<dbReference type="FunFam" id="3.40.50.1010:FF:000006">
    <property type="entry name" value="rRNA-processing protein UTP23 homolog"/>
    <property type="match status" value="1"/>
</dbReference>
<dbReference type="Pfam" id="PF04900">
    <property type="entry name" value="Fcf1"/>
    <property type="match status" value="1"/>
</dbReference>